<comment type="caution">
    <text evidence="1">The sequence shown here is derived from an EMBL/GenBank/DDBJ whole genome shotgun (WGS) entry which is preliminary data.</text>
</comment>
<organism evidence="1 2">
    <name type="scientific">Hyalomma asiaticum</name>
    <name type="common">Tick</name>
    <dbReference type="NCBI Taxonomy" id="266040"/>
    <lineage>
        <taxon>Eukaryota</taxon>
        <taxon>Metazoa</taxon>
        <taxon>Ecdysozoa</taxon>
        <taxon>Arthropoda</taxon>
        <taxon>Chelicerata</taxon>
        <taxon>Arachnida</taxon>
        <taxon>Acari</taxon>
        <taxon>Parasitiformes</taxon>
        <taxon>Ixodida</taxon>
        <taxon>Ixodoidea</taxon>
        <taxon>Ixodidae</taxon>
        <taxon>Hyalomminae</taxon>
        <taxon>Hyalomma</taxon>
    </lineage>
</organism>
<reference evidence="1" key="1">
    <citation type="submission" date="2020-05" db="EMBL/GenBank/DDBJ databases">
        <title>Large-scale comparative analyses of tick genomes elucidate their genetic diversity and vector capacities.</title>
        <authorList>
            <person name="Jia N."/>
            <person name="Wang J."/>
            <person name="Shi W."/>
            <person name="Du L."/>
            <person name="Sun Y."/>
            <person name="Zhan W."/>
            <person name="Jiang J."/>
            <person name="Wang Q."/>
            <person name="Zhang B."/>
            <person name="Ji P."/>
            <person name="Sakyi L.B."/>
            <person name="Cui X."/>
            <person name="Yuan T."/>
            <person name="Jiang B."/>
            <person name="Yang W."/>
            <person name="Lam T.T.-Y."/>
            <person name="Chang Q."/>
            <person name="Ding S."/>
            <person name="Wang X."/>
            <person name="Zhu J."/>
            <person name="Ruan X."/>
            <person name="Zhao L."/>
            <person name="Wei J."/>
            <person name="Que T."/>
            <person name="Du C."/>
            <person name="Cheng J."/>
            <person name="Dai P."/>
            <person name="Han X."/>
            <person name="Huang E."/>
            <person name="Gao Y."/>
            <person name="Liu J."/>
            <person name="Shao H."/>
            <person name="Ye R."/>
            <person name="Li L."/>
            <person name="Wei W."/>
            <person name="Wang X."/>
            <person name="Wang C."/>
            <person name="Yang T."/>
            <person name="Huo Q."/>
            <person name="Li W."/>
            <person name="Guo W."/>
            <person name="Chen H."/>
            <person name="Zhou L."/>
            <person name="Ni X."/>
            <person name="Tian J."/>
            <person name="Zhou Y."/>
            <person name="Sheng Y."/>
            <person name="Liu T."/>
            <person name="Pan Y."/>
            <person name="Xia L."/>
            <person name="Li J."/>
            <person name="Zhao F."/>
            <person name="Cao W."/>
        </authorList>
    </citation>
    <scope>NUCLEOTIDE SEQUENCE</scope>
    <source>
        <strain evidence="1">Hyas-2018</strain>
    </source>
</reference>
<proteinExistence type="predicted"/>
<dbReference type="EMBL" id="CM023484">
    <property type="protein sequence ID" value="KAH6934583.1"/>
    <property type="molecule type" value="Genomic_DNA"/>
</dbReference>
<dbReference type="Proteomes" id="UP000821845">
    <property type="component" value="Chromosome 4"/>
</dbReference>
<evidence type="ECO:0000313" key="1">
    <source>
        <dbReference type="EMBL" id="KAH6934583.1"/>
    </source>
</evidence>
<evidence type="ECO:0000313" key="2">
    <source>
        <dbReference type="Proteomes" id="UP000821845"/>
    </source>
</evidence>
<accession>A0ACB7SIP5</accession>
<gene>
    <name evidence="1" type="ORF">HPB50_025491</name>
</gene>
<keyword evidence="2" id="KW-1185">Reference proteome</keyword>
<protein>
    <submittedName>
        <fullName evidence="1">Uncharacterized protein</fullName>
    </submittedName>
</protein>
<name>A0ACB7SIP5_HYAAI</name>
<sequence length="169" mass="19434">MYESSRDRGVRREVQRKRQLLLEESQQEEEQQQRSSPEGGDDAFRRQQRRQRRSPGPVARGRIRKPRRHAQVHLQSRTARPTCKCSRSRASWRGDRTAAYVRIFRRQRGPPWGGERRTPGRTCSAVIQGIQRRAPTNGTRTLRSRTMGPCRSKPAPAARPMPPKDASGA</sequence>